<evidence type="ECO:0000256" key="5">
    <source>
        <dbReference type="ARBA" id="ARBA00023136"/>
    </source>
</evidence>
<dbReference type="PANTHER" id="PTHR23513">
    <property type="entry name" value="INTEGRAL MEMBRANE EFFLUX PROTEIN-RELATED"/>
    <property type="match status" value="1"/>
</dbReference>
<dbReference type="RefSeq" id="WP_345016155.1">
    <property type="nucleotide sequence ID" value="NZ_BAABDO010000001.1"/>
</dbReference>
<evidence type="ECO:0000256" key="3">
    <source>
        <dbReference type="ARBA" id="ARBA00022692"/>
    </source>
</evidence>
<feature type="transmembrane region" description="Helical" evidence="6">
    <location>
        <begin position="331"/>
        <end position="351"/>
    </location>
</feature>
<dbReference type="Pfam" id="PF07690">
    <property type="entry name" value="MFS_1"/>
    <property type="match status" value="1"/>
</dbReference>
<sequence length="436" mass="43898">MGDVVCAVACAASFEKIADFGVFRMSDDFALCSLLRNPAISRLFAARVMGNAGDGFGMLALSFGALHMGYGAAGLSVVVAAKAAPALLVPAGGIVGDRFRRHRVMAGAEVLAAGAWCGLAVCFFAGGAPLVVVCGLAVLAGLVRALLIPAERGIAADLVEGRARQVANALLGQSVAVGLLVGLAVSGVLVAAVGAWAAAAVKAGTSVAGAALLVRVRTPARRREGSGVFAELRGGWREFTSVQWTWALTGQFTAVAVAVSAFSSVVGPLYMAQGHGGPGGWGMVAAMEAGGAWAGAVVAARWRPVRPVLVAALLPVTAAGPMLLAGAGADWWLLAAAMVAPGASQTVYGVLWSTTVQATFPPDVLARVNSWNLLGGFALTPVAVLVAGPLTSRYGVSVVATGAAVLIVAATLTVLLAAQVRRFGVQAEHAELVRTG</sequence>
<name>A0ABP7XVI1_9ACTN</name>
<organism evidence="7 8">
    <name type="scientific">Actinomadura keratinilytica</name>
    <dbReference type="NCBI Taxonomy" id="547461"/>
    <lineage>
        <taxon>Bacteria</taxon>
        <taxon>Bacillati</taxon>
        <taxon>Actinomycetota</taxon>
        <taxon>Actinomycetes</taxon>
        <taxon>Streptosporangiales</taxon>
        <taxon>Thermomonosporaceae</taxon>
        <taxon>Actinomadura</taxon>
    </lineage>
</organism>
<evidence type="ECO:0000313" key="8">
    <source>
        <dbReference type="Proteomes" id="UP001500266"/>
    </source>
</evidence>
<feature type="transmembrane region" description="Helical" evidence="6">
    <location>
        <begin position="169"/>
        <end position="189"/>
    </location>
</feature>
<evidence type="ECO:0000256" key="4">
    <source>
        <dbReference type="ARBA" id="ARBA00022989"/>
    </source>
</evidence>
<dbReference type="EMBL" id="BAABDO010000001">
    <property type="protein sequence ID" value="GAA4126679.1"/>
    <property type="molecule type" value="Genomic_DNA"/>
</dbReference>
<gene>
    <name evidence="7" type="ORF">GCM10022416_00530</name>
</gene>
<reference evidence="8" key="1">
    <citation type="journal article" date="2019" name="Int. J. Syst. Evol. Microbiol.">
        <title>The Global Catalogue of Microorganisms (GCM) 10K type strain sequencing project: providing services to taxonomists for standard genome sequencing and annotation.</title>
        <authorList>
            <consortium name="The Broad Institute Genomics Platform"/>
            <consortium name="The Broad Institute Genome Sequencing Center for Infectious Disease"/>
            <person name="Wu L."/>
            <person name="Ma J."/>
        </authorList>
    </citation>
    <scope>NUCLEOTIDE SEQUENCE [LARGE SCALE GENOMIC DNA]</scope>
    <source>
        <strain evidence="8">JCM 17316</strain>
    </source>
</reference>
<dbReference type="SUPFAM" id="SSF103473">
    <property type="entry name" value="MFS general substrate transporter"/>
    <property type="match status" value="1"/>
</dbReference>
<feature type="transmembrane region" description="Helical" evidence="6">
    <location>
        <begin position="307"/>
        <end position="325"/>
    </location>
</feature>
<feature type="transmembrane region" description="Helical" evidence="6">
    <location>
        <begin position="130"/>
        <end position="148"/>
    </location>
</feature>
<feature type="transmembrane region" description="Helical" evidence="6">
    <location>
        <begin position="396"/>
        <end position="418"/>
    </location>
</feature>
<feature type="transmembrane region" description="Helical" evidence="6">
    <location>
        <begin position="246"/>
        <end position="267"/>
    </location>
</feature>
<proteinExistence type="predicted"/>
<keyword evidence="4 6" id="KW-1133">Transmembrane helix</keyword>
<dbReference type="Gene3D" id="1.20.1250.20">
    <property type="entry name" value="MFS general substrate transporter like domains"/>
    <property type="match status" value="1"/>
</dbReference>
<dbReference type="Proteomes" id="UP001500266">
    <property type="component" value="Unassembled WGS sequence"/>
</dbReference>
<feature type="transmembrane region" description="Helical" evidence="6">
    <location>
        <begin position="371"/>
        <end position="390"/>
    </location>
</feature>
<evidence type="ECO:0000313" key="7">
    <source>
        <dbReference type="EMBL" id="GAA4126679.1"/>
    </source>
</evidence>
<keyword evidence="5 6" id="KW-0472">Membrane</keyword>
<dbReference type="PANTHER" id="PTHR23513:SF11">
    <property type="entry name" value="STAPHYLOFERRIN A TRANSPORTER"/>
    <property type="match status" value="1"/>
</dbReference>
<keyword evidence="8" id="KW-1185">Reference proteome</keyword>
<comment type="caution">
    <text evidence="7">The sequence shown here is derived from an EMBL/GenBank/DDBJ whole genome shotgun (WGS) entry which is preliminary data.</text>
</comment>
<feature type="transmembrane region" description="Helical" evidence="6">
    <location>
        <begin position="195"/>
        <end position="214"/>
    </location>
</feature>
<evidence type="ECO:0000256" key="2">
    <source>
        <dbReference type="ARBA" id="ARBA00022475"/>
    </source>
</evidence>
<accession>A0ABP7XVI1</accession>
<comment type="subcellular location">
    <subcellularLocation>
        <location evidence="1">Cell membrane</location>
        <topology evidence="1">Multi-pass membrane protein</topology>
    </subcellularLocation>
</comment>
<dbReference type="InterPro" id="IPR011701">
    <property type="entry name" value="MFS"/>
</dbReference>
<keyword evidence="3 6" id="KW-0812">Transmembrane</keyword>
<keyword evidence="2" id="KW-1003">Cell membrane</keyword>
<evidence type="ECO:0000256" key="1">
    <source>
        <dbReference type="ARBA" id="ARBA00004651"/>
    </source>
</evidence>
<evidence type="ECO:0000256" key="6">
    <source>
        <dbReference type="SAM" id="Phobius"/>
    </source>
</evidence>
<feature type="transmembrane region" description="Helical" evidence="6">
    <location>
        <begin position="279"/>
        <end position="300"/>
    </location>
</feature>
<protein>
    <submittedName>
        <fullName evidence="7">MFS transporter</fullName>
    </submittedName>
</protein>
<dbReference type="InterPro" id="IPR036259">
    <property type="entry name" value="MFS_trans_sf"/>
</dbReference>